<evidence type="ECO:0000256" key="1">
    <source>
        <dbReference type="ARBA" id="ARBA00004141"/>
    </source>
</evidence>
<sequence length="113" mass="12414">MSSKLRFFQRMNMAGDMLRFLPRVYSRAGALKYSAPLLAMSVGGCTRAPLQDVLGSFFPSWMLCLTLGCACAALLRVLLGVLRLDQAIPAPILTYLAFIVAVTFAVWLLIFGH</sequence>
<dbReference type="KEGG" id="ntn:D5366_08330"/>
<keyword evidence="8 11" id="KW-0472">Membrane</keyword>
<comment type="similarity">
    <text evidence="2">Belongs to the YtcA family.</text>
</comment>
<dbReference type="OrthoDB" id="5958921at2"/>
<keyword evidence="5 11" id="KW-0812">Transmembrane</keyword>
<evidence type="ECO:0000256" key="6">
    <source>
        <dbReference type="ARBA" id="ARBA00022729"/>
    </source>
</evidence>
<evidence type="ECO:0000313" key="13">
    <source>
        <dbReference type="Proteomes" id="UP000317214"/>
    </source>
</evidence>
<keyword evidence="10" id="KW-0449">Lipoprotein</keyword>
<accession>A0A4Y6V9U5</accession>
<reference evidence="12 13" key="1">
    <citation type="submission" date="2018-09" db="EMBL/GenBank/DDBJ databases">
        <title>The complete genome sequence of Neokomagataea tanensis NBRC 106556(T).</title>
        <authorList>
            <person name="Chua K.-O."/>
            <person name="See-Too W.-S."/>
            <person name="Hong K.-W."/>
            <person name="Yin W.-F."/>
            <person name="Chan K.-G."/>
        </authorList>
    </citation>
    <scope>NUCLEOTIDE SEQUENCE [LARGE SCALE GENOMIC DNA]</scope>
    <source>
        <strain evidence="13">AH13 \ NBRC 106556</strain>
    </source>
</reference>
<dbReference type="RefSeq" id="WP_141493070.1">
    <property type="nucleotide sequence ID" value="NZ_CP032485.1"/>
</dbReference>
<dbReference type="Pfam" id="PF17090">
    <property type="entry name" value="Ytca"/>
    <property type="match status" value="1"/>
</dbReference>
<organism evidence="12 13">
    <name type="scientific">Neokomagataea tanensis</name>
    <dbReference type="NCBI Taxonomy" id="661191"/>
    <lineage>
        <taxon>Bacteria</taxon>
        <taxon>Pseudomonadati</taxon>
        <taxon>Pseudomonadota</taxon>
        <taxon>Alphaproteobacteria</taxon>
        <taxon>Acetobacterales</taxon>
        <taxon>Acetobacteraceae</taxon>
        <taxon>Neokomagataea</taxon>
    </lineage>
</organism>
<dbReference type="InterPro" id="IPR031381">
    <property type="entry name" value="YtcA"/>
</dbReference>
<evidence type="ECO:0000313" key="12">
    <source>
        <dbReference type="EMBL" id="QDH25217.1"/>
    </source>
</evidence>
<feature type="transmembrane region" description="Helical" evidence="11">
    <location>
        <begin position="57"/>
        <end position="79"/>
    </location>
</feature>
<feature type="transmembrane region" description="Helical" evidence="11">
    <location>
        <begin position="91"/>
        <end position="110"/>
    </location>
</feature>
<dbReference type="Proteomes" id="UP000317214">
    <property type="component" value="Chromosome"/>
</dbReference>
<evidence type="ECO:0000256" key="8">
    <source>
        <dbReference type="ARBA" id="ARBA00023136"/>
    </source>
</evidence>
<comment type="subcellular location">
    <subcellularLocation>
        <location evidence="1">Membrane</location>
        <topology evidence="1">Multi-pass membrane protein</topology>
    </subcellularLocation>
</comment>
<evidence type="ECO:0000256" key="5">
    <source>
        <dbReference type="ARBA" id="ARBA00022692"/>
    </source>
</evidence>
<keyword evidence="4" id="KW-1003">Cell membrane</keyword>
<evidence type="ECO:0000256" key="11">
    <source>
        <dbReference type="SAM" id="Phobius"/>
    </source>
</evidence>
<evidence type="ECO:0000256" key="3">
    <source>
        <dbReference type="ARBA" id="ARBA00021237"/>
    </source>
</evidence>
<evidence type="ECO:0000256" key="2">
    <source>
        <dbReference type="ARBA" id="ARBA00008208"/>
    </source>
</evidence>
<gene>
    <name evidence="12" type="ORF">D5366_08330</name>
</gene>
<evidence type="ECO:0000256" key="4">
    <source>
        <dbReference type="ARBA" id="ARBA00022475"/>
    </source>
</evidence>
<name>A0A4Y6V9U5_9PROT</name>
<protein>
    <recommendedName>
        <fullName evidence="3">Uncharacterized protein YtcA</fullName>
    </recommendedName>
</protein>
<evidence type="ECO:0000256" key="9">
    <source>
        <dbReference type="ARBA" id="ARBA00023139"/>
    </source>
</evidence>
<keyword evidence="9" id="KW-0564">Palmitate</keyword>
<dbReference type="AlphaFoldDB" id="A0A4Y6V9U5"/>
<keyword evidence="7 11" id="KW-1133">Transmembrane helix</keyword>
<dbReference type="EMBL" id="CP032485">
    <property type="protein sequence ID" value="QDH25217.1"/>
    <property type="molecule type" value="Genomic_DNA"/>
</dbReference>
<keyword evidence="6" id="KW-0732">Signal</keyword>
<evidence type="ECO:0000256" key="7">
    <source>
        <dbReference type="ARBA" id="ARBA00022989"/>
    </source>
</evidence>
<keyword evidence="13" id="KW-1185">Reference proteome</keyword>
<proteinExistence type="inferred from homology"/>
<evidence type="ECO:0000256" key="10">
    <source>
        <dbReference type="ARBA" id="ARBA00023288"/>
    </source>
</evidence>
<dbReference type="GO" id="GO:0016020">
    <property type="term" value="C:membrane"/>
    <property type="evidence" value="ECO:0007669"/>
    <property type="project" value="UniProtKB-SubCell"/>
</dbReference>